<dbReference type="Proteomes" id="UP001595724">
    <property type="component" value="Unassembled WGS sequence"/>
</dbReference>
<dbReference type="InterPro" id="IPR003416">
    <property type="entry name" value="MgtC/SapB/SrpB/YhiD_fam"/>
</dbReference>
<keyword evidence="10" id="KW-1185">Reference proteome</keyword>
<comment type="caution">
    <text evidence="9">The sequence shown here is derived from an EMBL/GenBank/DDBJ whole genome shotgun (WGS) entry which is preliminary data.</text>
</comment>
<dbReference type="PANTHER" id="PTHR33778">
    <property type="entry name" value="PROTEIN MGTC"/>
    <property type="match status" value="1"/>
</dbReference>
<name>A0ABV7UUS8_9GAMM</name>
<evidence type="ECO:0000256" key="2">
    <source>
        <dbReference type="ARBA" id="ARBA00009298"/>
    </source>
</evidence>
<evidence type="ECO:0000256" key="7">
    <source>
        <dbReference type="RuleBase" id="RU365041"/>
    </source>
</evidence>
<dbReference type="Pfam" id="PF02308">
    <property type="entry name" value="MgtC"/>
    <property type="match status" value="1"/>
</dbReference>
<accession>A0ABV7UUS8</accession>
<comment type="similarity">
    <text evidence="2 7">Belongs to the MgtC/SapB family.</text>
</comment>
<organism evidence="9 10">
    <name type="scientific">Luteimonas notoginsengisoli</name>
    <dbReference type="NCBI Taxonomy" id="1578200"/>
    <lineage>
        <taxon>Bacteria</taxon>
        <taxon>Pseudomonadati</taxon>
        <taxon>Pseudomonadota</taxon>
        <taxon>Gammaproteobacteria</taxon>
        <taxon>Lysobacterales</taxon>
        <taxon>Lysobacteraceae</taxon>
        <taxon>Luteimonas</taxon>
    </lineage>
</organism>
<feature type="transmembrane region" description="Helical" evidence="7">
    <location>
        <begin position="79"/>
        <end position="98"/>
    </location>
</feature>
<evidence type="ECO:0000256" key="3">
    <source>
        <dbReference type="ARBA" id="ARBA00022475"/>
    </source>
</evidence>
<reference evidence="10" key="1">
    <citation type="journal article" date="2019" name="Int. J. Syst. Evol. Microbiol.">
        <title>The Global Catalogue of Microorganisms (GCM) 10K type strain sequencing project: providing services to taxonomists for standard genome sequencing and annotation.</title>
        <authorList>
            <consortium name="The Broad Institute Genomics Platform"/>
            <consortium name="The Broad Institute Genome Sequencing Center for Infectious Disease"/>
            <person name="Wu L."/>
            <person name="Ma J."/>
        </authorList>
    </citation>
    <scope>NUCLEOTIDE SEQUENCE [LARGE SCALE GENOMIC DNA]</scope>
    <source>
        <strain evidence="10">KCTC 42211</strain>
    </source>
</reference>
<evidence type="ECO:0000256" key="1">
    <source>
        <dbReference type="ARBA" id="ARBA00004651"/>
    </source>
</evidence>
<evidence type="ECO:0000313" key="9">
    <source>
        <dbReference type="EMBL" id="MFC3660750.1"/>
    </source>
</evidence>
<dbReference type="PRINTS" id="PR01837">
    <property type="entry name" value="MGTCSAPBPROT"/>
</dbReference>
<feature type="transmembrane region" description="Helical" evidence="7">
    <location>
        <begin position="12"/>
        <end position="31"/>
    </location>
</feature>
<dbReference type="PANTHER" id="PTHR33778:SF1">
    <property type="entry name" value="MAGNESIUM TRANSPORTER YHID-RELATED"/>
    <property type="match status" value="1"/>
</dbReference>
<evidence type="ECO:0000313" key="10">
    <source>
        <dbReference type="Proteomes" id="UP001595724"/>
    </source>
</evidence>
<evidence type="ECO:0000256" key="6">
    <source>
        <dbReference type="ARBA" id="ARBA00023136"/>
    </source>
</evidence>
<feature type="domain" description="MgtC/SapB/SrpB/YhiD N-terminal" evidence="8">
    <location>
        <begin position="20"/>
        <end position="151"/>
    </location>
</feature>
<evidence type="ECO:0000256" key="4">
    <source>
        <dbReference type="ARBA" id="ARBA00022692"/>
    </source>
</evidence>
<keyword evidence="3" id="KW-1003">Cell membrane</keyword>
<evidence type="ECO:0000259" key="8">
    <source>
        <dbReference type="Pfam" id="PF02308"/>
    </source>
</evidence>
<evidence type="ECO:0000256" key="5">
    <source>
        <dbReference type="ARBA" id="ARBA00022989"/>
    </source>
</evidence>
<feature type="transmembrane region" description="Helical" evidence="7">
    <location>
        <begin position="105"/>
        <end position="124"/>
    </location>
</feature>
<feature type="transmembrane region" description="Helical" evidence="7">
    <location>
        <begin position="130"/>
        <end position="149"/>
    </location>
</feature>
<gene>
    <name evidence="9" type="ORF">ACFOM9_11790</name>
</gene>
<dbReference type="EMBL" id="JBHRYF010000008">
    <property type="protein sequence ID" value="MFC3660750.1"/>
    <property type="molecule type" value="Genomic_DNA"/>
</dbReference>
<dbReference type="RefSeq" id="WP_386710730.1">
    <property type="nucleotide sequence ID" value="NZ_JBHRYF010000008.1"/>
</dbReference>
<sequence>MEQLVNDWTAQLNVLIATAYAMVLGGVIGFEREMKDRPAGFRTHMLVAGAAALLVGLADLLAVRYSGEHYRELVRVDPLRLIEAVVAAVGFLGAGAIFRSGDDRVTGITTAASLLMVAAIGIAVGVHAHVLAFGATALTLAVLLILAWVERQSGARRRDSRTD</sequence>
<comment type="subcellular location">
    <subcellularLocation>
        <location evidence="7">Cell inner membrane</location>
        <topology evidence="7">Multi-pass membrane protein</topology>
    </subcellularLocation>
    <subcellularLocation>
        <location evidence="1">Cell membrane</location>
        <topology evidence="1">Multi-pass membrane protein</topology>
    </subcellularLocation>
</comment>
<keyword evidence="6 7" id="KW-0472">Membrane</keyword>
<feature type="transmembrane region" description="Helical" evidence="7">
    <location>
        <begin position="43"/>
        <end position="67"/>
    </location>
</feature>
<proteinExistence type="inferred from homology"/>
<keyword evidence="7" id="KW-0997">Cell inner membrane</keyword>
<keyword evidence="5 7" id="KW-1133">Transmembrane helix</keyword>
<dbReference type="InterPro" id="IPR049177">
    <property type="entry name" value="MgtC_SapB_SrpB_YhiD_N"/>
</dbReference>
<keyword evidence="4 7" id="KW-0812">Transmembrane</keyword>
<protein>
    <recommendedName>
        <fullName evidence="7">Protein MgtC</fullName>
    </recommendedName>
</protein>